<accession>A0A174FS37</accession>
<organism evidence="10 11">
    <name type="scientific">Hungatella hathewayi</name>
    <dbReference type="NCBI Taxonomy" id="154046"/>
    <lineage>
        <taxon>Bacteria</taxon>
        <taxon>Bacillati</taxon>
        <taxon>Bacillota</taxon>
        <taxon>Clostridia</taxon>
        <taxon>Lachnospirales</taxon>
        <taxon>Lachnospiraceae</taxon>
        <taxon>Hungatella</taxon>
    </lineage>
</organism>
<evidence type="ECO:0000256" key="5">
    <source>
        <dbReference type="ARBA" id="ARBA00022679"/>
    </source>
</evidence>
<evidence type="ECO:0000313" key="11">
    <source>
        <dbReference type="Proteomes" id="UP000095651"/>
    </source>
</evidence>
<dbReference type="SUPFAM" id="SSF47384">
    <property type="entry name" value="Homodimeric domain of signal transducing histidine kinase"/>
    <property type="match status" value="1"/>
</dbReference>
<evidence type="ECO:0000256" key="7">
    <source>
        <dbReference type="ARBA" id="ARBA00023012"/>
    </source>
</evidence>
<dbReference type="InterPro" id="IPR036890">
    <property type="entry name" value="HATPase_C_sf"/>
</dbReference>
<keyword evidence="4" id="KW-0597">Phosphoprotein</keyword>
<evidence type="ECO:0000256" key="2">
    <source>
        <dbReference type="ARBA" id="ARBA00004370"/>
    </source>
</evidence>
<dbReference type="EMBL" id="CYZE01000007">
    <property type="protein sequence ID" value="CUO53033.1"/>
    <property type="molecule type" value="Genomic_DNA"/>
</dbReference>
<dbReference type="SMART" id="SM00388">
    <property type="entry name" value="HisKA"/>
    <property type="match status" value="1"/>
</dbReference>
<dbReference type="SMART" id="SM00387">
    <property type="entry name" value="HATPase_c"/>
    <property type="match status" value="1"/>
</dbReference>
<dbReference type="CDD" id="cd00075">
    <property type="entry name" value="HATPase"/>
    <property type="match status" value="1"/>
</dbReference>
<gene>
    <name evidence="10" type="primary">yycG_3</name>
    <name evidence="10" type="ORF">ERS852407_03121</name>
</gene>
<dbReference type="PANTHER" id="PTHR43711">
    <property type="entry name" value="TWO-COMPONENT HISTIDINE KINASE"/>
    <property type="match status" value="1"/>
</dbReference>
<evidence type="ECO:0000313" key="10">
    <source>
        <dbReference type="EMBL" id="CUO53033.1"/>
    </source>
</evidence>
<dbReference type="Proteomes" id="UP000095651">
    <property type="component" value="Unassembled WGS sequence"/>
</dbReference>
<feature type="transmembrane region" description="Helical" evidence="8">
    <location>
        <begin position="12"/>
        <end position="31"/>
    </location>
</feature>
<dbReference type="PRINTS" id="PR00344">
    <property type="entry name" value="BCTRLSENSOR"/>
</dbReference>
<dbReference type="Pfam" id="PF02518">
    <property type="entry name" value="HATPase_c"/>
    <property type="match status" value="1"/>
</dbReference>
<keyword evidence="5 10" id="KW-0808">Transferase</keyword>
<keyword evidence="8" id="KW-1133">Transmembrane helix</keyword>
<dbReference type="PANTHER" id="PTHR43711:SF1">
    <property type="entry name" value="HISTIDINE KINASE 1"/>
    <property type="match status" value="1"/>
</dbReference>
<dbReference type="GO" id="GO:0000155">
    <property type="term" value="F:phosphorelay sensor kinase activity"/>
    <property type="evidence" value="ECO:0007669"/>
    <property type="project" value="InterPro"/>
</dbReference>
<proteinExistence type="predicted"/>
<evidence type="ECO:0000256" key="6">
    <source>
        <dbReference type="ARBA" id="ARBA00022777"/>
    </source>
</evidence>
<dbReference type="InterPro" id="IPR005467">
    <property type="entry name" value="His_kinase_dom"/>
</dbReference>
<keyword evidence="6 10" id="KW-0418">Kinase</keyword>
<dbReference type="RefSeq" id="WP_055656536.1">
    <property type="nucleotide sequence ID" value="NZ_CABIXC010000007.1"/>
</dbReference>
<evidence type="ECO:0000256" key="1">
    <source>
        <dbReference type="ARBA" id="ARBA00000085"/>
    </source>
</evidence>
<feature type="transmembrane region" description="Helical" evidence="8">
    <location>
        <begin position="177"/>
        <end position="196"/>
    </location>
</feature>
<dbReference type="Gene3D" id="1.10.287.130">
    <property type="match status" value="1"/>
</dbReference>
<name>A0A174FS37_9FIRM</name>
<protein>
    <recommendedName>
        <fullName evidence="3">histidine kinase</fullName>
        <ecNumber evidence="3">2.7.13.3</ecNumber>
    </recommendedName>
</protein>
<evidence type="ECO:0000256" key="4">
    <source>
        <dbReference type="ARBA" id="ARBA00022553"/>
    </source>
</evidence>
<reference evidence="10 11" key="1">
    <citation type="submission" date="2015-09" db="EMBL/GenBank/DDBJ databases">
        <authorList>
            <consortium name="Pathogen Informatics"/>
        </authorList>
    </citation>
    <scope>NUCLEOTIDE SEQUENCE [LARGE SCALE GENOMIC DNA]</scope>
    <source>
        <strain evidence="10 11">2789STDY5608850</strain>
    </source>
</reference>
<dbReference type="InterPro" id="IPR036097">
    <property type="entry name" value="HisK_dim/P_sf"/>
</dbReference>
<sequence>MIKELRKKLTLLYTVTTGTILTLVVAGLLFYNLRVSEKDALQTFQNQIVAVASRMQYGSTISGSWLAQTEASEKLIIHIEENREPFLYSGSWAPATDRQTLIDRAREEALKEKVNPAVRPVSSSVIQSSVFTVKGDQGDSYYGTILVFPTAKGYQSLTLLGYRTPGISLIRSQGPRFLLFDILGIAALFFVSWYFVGKSLEPVEMSRKRQNEFIAAASHELRSPLAVIESSVTAIDAVAASHSPLQSAEGSDSPSPLQSAECSEKQAQYLKNIRSECRRMAALVGDMLLLASTDAGSWSIKQEAVDMDTLLIETYELFEPVCQNSQVRLFLDLPEETLPHVTGDASCLKQLLTILLDNAVSYTPANKKITISAAVKGKEMTISVADQGCGIPVDIRAHIFDRFYRGDTSRTDKRHFGLGLSIAKELTTLHGGRISVDETEGGGAAFRVMLPVTAENEGQRL</sequence>
<dbReference type="CDD" id="cd00082">
    <property type="entry name" value="HisKA"/>
    <property type="match status" value="1"/>
</dbReference>
<evidence type="ECO:0000256" key="8">
    <source>
        <dbReference type="SAM" id="Phobius"/>
    </source>
</evidence>
<keyword evidence="7" id="KW-0902">Two-component regulatory system</keyword>
<dbReference type="InterPro" id="IPR004358">
    <property type="entry name" value="Sig_transdc_His_kin-like_C"/>
</dbReference>
<evidence type="ECO:0000259" key="9">
    <source>
        <dbReference type="PROSITE" id="PS50109"/>
    </source>
</evidence>
<dbReference type="Pfam" id="PF00512">
    <property type="entry name" value="HisKA"/>
    <property type="match status" value="1"/>
</dbReference>
<dbReference type="FunFam" id="3.30.565.10:FF:000006">
    <property type="entry name" value="Sensor histidine kinase WalK"/>
    <property type="match status" value="1"/>
</dbReference>
<dbReference type="SUPFAM" id="SSF55874">
    <property type="entry name" value="ATPase domain of HSP90 chaperone/DNA topoisomerase II/histidine kinase"/>
    <property type="match status" value="1"/>
</dbReference>
<evidence type="ECO:0000256" key="3">
    <source>
        <dbReference type="ARBA" id="ARBA00012438"/>
    </source>
</evidence>
<dbReference type="EC" id="2.7.13.3" evidence="3"/>
<comment type="subcellular location">
    <subcellularLocation>
        <location evidence="2">Membrane</location>
    </subcellularLocation>
</comment>
<dbReference type="PROSITE" id="PS50109">
    <property type="entry name" value="HIS_KIN"/>
    <property type="match status" value="1"/>
</dbReference>
<feature type="domain" description="Histidine kinase" evidence="9">
    <location>
        <begin position="216"/>
        <end position="454"/>
    </location>
</feature>
<dbReference type="GO" id="GO:0016020">
    <property type="term" value="C:membrane"/>
    <property type="evidence" value="ECO:0007669"/>
    <property type="project" value="UniProtKB-SubCell"/>
</dbReference>
<dbReference type="InterPro" id="IPR003661">
    <property type="entry name" value="HisK_dim/P_dom"/>
</dbReference>
<dbReference type="InterPro" id="IPR050736">
    <property type="entry name" value="Sensor_HK_Regulatory"/>
</dbReference>
<dbReference type="Gene3D" id="3.30.565.10">
    <property type="entry name" value="Histidine kinase-like ATPase, C-terminal domain"/>
    <property type="match status" value="1"/>
</dbReference>
<dbReference type="AlphaFoldDB" id="A0A174FS37"/>
<keyword evidence="8" id="KW-0812">Transmembrane</keyword>
<comment type="catalytic activity">
    <reaction evidence="1">
        <text>ATP + protein L-histidine = ADP + protein N-phospho-L-histidine.</text>
        <dbReference type="EC" id="2.7.13.3"/>
    </reaction>
</comment>
<keyword evidence="8" id="KW-0472">Membrane</keyword>
<dbReference type="InterPro" id="IPR003594">
    <property type="entry name" value="HATPase_dom"/>
</dbReference>